<gene>
    <name evidence="1" type="ORF">OCV99_01975</name>
</gene>
<accession>A0ABT2RIV5</accession>
<dbReference type="EMBL" id="JAOQJU010000001">
    <property type="protein sequence ID" value="MCU6685331.1"/>
    <property type="molecule type" value="Genomic_DNA"/>
</dbReference>
<comment type="caution">
    <text evidence="1">The sequence shown here is derived from an EMBL/GenBank/DDBJ whole genome shotgun (WGS) entry which is preliminary data.</text>
</comment>
<sequence length="73" mass="7850">MGKSDVKIVLNREGVGNLLKSAEIQQVLKREAGGIAERGGGDETEIYVASSRAVAQVSTRRNKGNKLLKAVRQ</sequence>
<dbReference type="Proteomes" id="UP001652431">
    <property type="component" value="Unassembled WGS sequence"/>
</dbReference>
<reference evidence="1 2" key="1">
    <citation type="journal article" date="2021" name="ISME Commun">
        <title>Automated analysis of genomic sequences facilitates high-throughput and comprehensive description of bacteria.</title>
        <authorList>
            <person name="Hitch T.C.A."/>
        </authorList>
    </citation>
    <scope>NUCLEOTIDE SEQUENCE [LARGE SCALE GENOMIC DNA]</scope>
    <source>
        <strain evidence="1 2">Sanger_03</strain>
    </source>
</reference>
<dbReference type="RefSeq" id="WP_158367622.1">
    <property type="nucleotide sequence ID" value="NZ_JAOQJU010000001.1"/>
</dbReference>
<organism evidence="1 2">
    <name type="scientific">Dorea acetigenes</name>
    <dbReference type="NCBI Taxonomy" id="2981787"/>
    <lineage>
        <taxon>Bacteria</taxon>
        <taxon>Bacillati</taxon>
        <taxon>Bacillota</taxon>
        <taxon>Clostridia</taxon>
        <taxon>Lachnospirales</taxon>
        <taxon>Lachnospiraceae</taxon>
        <taxon>Dorea</taxon>
    </lineage>
</organism>
<evidence type="ECO:0000313" key="1">
    <source>
        <dbReference type="EMBL" id="MCU6685331.1"/>
    </source>
</evidence>
<name>A0ABT2RIV5_9FIRM</name>
<evidence type="ECO:0000313" key="2">
    <source>
        <dbReference type="Proteomes" id="UP001652431"/>
    </source>
</evidence>
<protein>
    <submittedName>
        <fullName evidence="1">Uncharacterized protein</fullName>
    </submittedName>
</protein>
<keyword evidence="2" id="KW-1185">Reference proteome</keyword>
<proteinExistence type="predicted"/>